<evidence type="ECO:0000256" key="4">
    <source>
        <dbReference type="ARBA" id="ARBA00022768"/>
    </source>
</evidence>
<dbReference type="InterPro" id="IPR004160">
    <property type="entry name" value="Transl_elong_EFTu/EF1A_C"/>
</dbReference>
<dbReference type="InterPro" id="IPR027417">
    <property type="entry name" value="P-loop_NTPase"/>
</dbReference>
<dbReference type="HAMAP" id="MF_00118_B">
    <property type="entry name" value="EF_Tu_B"/>
    <property type="match status" value="1"/>
</dbReference>
<dbReference type="CDD" id="cd03697">
    <property type="entry name" value="EFTU_II"/>
    <property type="match status" value="1"/>
</dbReference>
<dbReference type="InterPro" id="IPR000795">
    <property type="entry name" value="T_Tr_GTP-bd_dom"/>
</dbReference>
<dbReference type="SUPFAM" id="SSF50465">
    <property type="entry name" value="EF-Tu/eEF-1alpha/eIF2-gamma C-terminal domain"/>
    <property type="match status" value="1"/>
</dbReference>
<keyword evidence="17" id="KW-1185">Reference proteome</keyword>
<evidence type="ECO:0000256" key="7">
    <source>
        <dbReference type="ARBA" id="ARBA00022917"/>
    </source>
</evidence>
<comment type="catalytic activity">
    <reaction evidence="13">
        <text>GTP + H2O = GDP + phosphate + H(+)</text>
        <dbReference type="Rhea" id="RHEA:19669"/>
        <dbReference type="ChEBI" id="CHEBI:15377"/>
        <dbReference type="ChEBI" id="CHEBI:15378"/>
        <dbReference type="ChEBI" id="CHEBI:37565"/>
        <dbReference type="ChEBI" id="CHEBI:43474"/>
        <dbReference type="ChEBI" id="CHEBI:58189"/>
        <dbReference type="EC" id="3.6.5.3"/>
    </reaction>
</comment>
<dbReference type="FunFam" id="3.40.50.300:FF:000003">
    <property type="entry name" value="Elongation factor Tu"/>
    <property type="match status" value="1"/>
</dbReference>
<dbReference type="GO" id="GO:0005525">
    <property type="term" value="F:GTP binding"/>
    <property type="evidence" value="ECO:0007669"/>
    <property type="project" value="UniProtKB-UniRule"/>
</dbReference>
<accession>A0A5C6QQ52</accession>
<dbReference type="Gene3D" id="3.40.50.300">
    <property type="entry name" value="P-loop containing nucleotide triphosphate hydrolases"/>
    <property type="match status" value="1"/>
</dbReference>
<keyword evidence="3 13" id="KW-0547">Nucleotide-binding</keyword>
<dbReference type="Pfam" id="PF00009">
    <property type="entry name" value="GTP_EFTU"/>
    <property type="match status" value="1"/>
</dbReference>
<dbReference type="InterPro" id="IPR009001">
    <property type="entry name" value="Transl_elong_EF1A/Init_IF2_C"/>
</dbReference>
<dbReference type="InterPro" id="IPR009000">
    <property type="entry name" value="Transl_B-barrel_sf"/>
</dbReference>
<dbReference type="NCBIfam" id="NF009372">
    <property type="entry name" value="PRK12735.1"/>
    <property type="match status" value="1"/>
</dbReference>
<feature type="domain" description="Tr-type G" evidence="14">
    <location>
        <begin position="10"/>
        <end position="204"/>
    </location>
</feature>
<comment type="subunit">
    <text evidence="11">Monomer. Heterotetramer composed of two EF-Ts.EF-Tu dimer complexes.</text>
</comment>
<keyword evidence="4 13" id="KW-0251">Elongation factor</keyword>
<keyword evidence="6 13" id="KW-0460">Magnesium</keyword>
<evidence type="ECO:0000313" key="17">
    <source>
        <dbReference type="Proteomes" id="UP000321822"/>
    </source>
</evidence>
<feature type="binding site" evidence="13">
    <location>
        <begin position="19"/>
        <end position="26"/>
    </location>
    <ligand>
        <name>GTP</name>
        <dbReference type="ChEBI" id="CHEBI:37565"/>
    </ligand>
</feature>
<evidence type="ECO:0000256" key="13">
    <source>
        <dbReference type="HAMAP-Rule" id="MF_00118"/>
    </source>
</evidence>
<dbReference type="GO" id="GO:0000287">
    <property type="term" value="F:magnesium ion binding"/>
    <property type="evidence" value="ECO:0007669"/>
    <property type="project" value="UniProtKB-UniRule"/>
</dbReference>
<dbReference type="NCBIfam" id="TIGR00485">
    <property type="entry name" value="EF-Tu"/>
    <property type="match status" value="1"/>
</dbReference>
<dbReference type="PRINTS" id="PR00315">
    <property type="entry name" value="ELONGATNFCT"/>
</dbReference>
<dbReference type="EMBL" id="VOLT01000002">
    <property type="protein sequence ID" value="TWX70843.1"/>
    <property type="molecule type" value="Genomic_DNA"/>
</dbReference>
<comment type="function">
    <text evidence="13">GTP hydrolase that promotes the GTP-dependent binding of aminoacyl-tRNA to the A-site of ribosomes during protein biosynthesis.</text>
</comment>
<keyword evidence="8 13" id="KW-0342">GTP-binding</keyword>
<keyword evidence="13" id="KW-0963">Cytoplasm</keyword>
<keyword evidence="5 13" id="KW-0378">Hydrolase</keyword>
<dbReference type="OrthoDB" id="9803139at2"/>
<keyword evidence="2 13" id="KW-0479">Metal-binding</keyword>
<dbReference type="PANTHER" id="PTHR43721:SF22">
    <property type="entry name" value="ELONGATION FACTOR TU, MITOCHONDRIAL"/>
    <property type="match status" value="1"/>
</dbReference>
<proteinExistence type="inferred from homology"/>
<feature type="binding site" evidence="13">
    <location>
        <begin position="81"/>
        <end position="85"/>
    </location>
    <ligand>
        <name>GTP</name>
        <dbReference type="ChEBI" id="CHEBI:37565"/>
    </ligand>
</feature>
<evidence type="ECO:0000313" key="16">
    <source>
        <dbReference type="EMBL" id="TWX70857.1"/>
    </source>
</evidence>
<evidence type="ECO:0000256" key="2">
    <source>
        <dbReference type="ARBA" id="ARBA00022723"/>
    </source>
</evidence>
<dbReference type="EC" id="3.6.5.3" evidence="13"/>
<dbReference type="RefSeq" id="WP_146783938.1">
    <property type="nucleotide sequence ID" value="NZ_VOLT01000002.1"/>
</dbReference>
<dbReference type="InterPro" id="IPR005225">
    <property type="entry name" value="Small_GTP-bd"/>
</dbReference>
<feature type="binding site" evidence="13">
    <location>
        <position position="26"/>
    </location>
    <ligand>
        <name>Mg(2+)</name>
        <dbReference type="ChEBI" id="CHEBI:18420"/>
    </ligand>
</feature>
<dbReference type="InterPro" id="IPR031157">
    <property type="entry name" value="G_TR_CS"/>
</dbReference>
<comment type="subcellular location">
    <subcellularLocation>
        <location evidence="13">Cytoplasm</location>
    </subcellularLocation>
</comment>
<evidence type="ECO:0000256" key="9">
    <source>
        <dbReference type="ARBA" id="ARBA00029554"/>
    </source>
</evidence>
<evidence type="ECO:0000256" key="10">
    <source>
        <dbReference type="ARBA" id="ARBA00058140"/>
    </source>
</evidence>
<dbReference type="InterPro" id="IPR033720">
    <property type="entry name" value="EFTU_2"/>
</dbReference>
<evidence type="ECO:0000256" key="8">
    <source>
        <dbReference type="ARBA" id="ARBA00023134"/>
    </source>
</evidence>
<dbReference type="CDD" id="cd01884">
    <property type="entry name" value="EF_Tu"/>
    <property type="match status" value="1"/>
</dbReference>
<dbReference type="NCBIfam" id="NF009373">
    <property type="entry name" value="PRK12736.1"/>
    <property type="match status" value="1"/>
</dbReference>
<reference evidence="16 17" key="1">
    <citation type="submission" date="2019-07" db="EMBL/GenBank/DDBJ databases">
        <title>Genomes of sea-ice associated Colwellia species.</title>
        <authorList>
            <person name="Bowman J.P."/>
        </authorList>
    </citation>
    <scope>NUCLEOTIDE SEQUENCE [LARGE SCALE GENOMIC DNA]</scope>
    <source>
        <strain evidence="16 17">ACAM 459</strain>
    </source>
</reference>
<comment type="subunit">
    <text evidence="12">(Microbial infection) Upon infection by bacteriophage Qbeta, part of the viral RNA-dependent RNA polymerase complex, the other subunits are the viral replicase catalytic subunit (AC P14647), host ribosomal protein S1 and EF-Ts.</text>
</comment>
<dbReference type="GO" id="GO:0003746">
    <property type="term" value="F:translation elongation factor activity"/>
    <property type="evidence" value="ECO:0007669"/>
    <property type="project" value="UniProtKB-UniRule"/>
</dbReference>
<dbReference type="SUPFAM" id="SSF50447">
    <property type="entry name" value="Translation proteins"/>
    <property type="match status" value="1"/>
</dbReference>
<dbReference type="InterPro" id="IPR041709">
    <property type="entry name" value="EF-Tu_GTP-bd"/>
</dbReference>
<organism evidence="16 17">
    <name type="scientific">Colwellia demingiae</name>
    <dbReference type="NCBI Taxonomy" id="89401"/>
    <lineage>
        <taxon>Bacteria</taxon>
        <taxon>Pseudomonadati</taxon>
        <taxon>Pseudomonadota</taxon>
        <taxon>Gammaproteobacteria</taxon>
        <taxon>Alteromonadales</taxon>
        <taxon>Colwelliaceae</taxon>
        <taxon>Colwellia</taxon>
    </lineage>
</organism>
<dbReference type="PROSITE" id="PS51722">
    <property type="entry name" value="G_TR_2"/>
    <property type="match status" value="1"/>
</dbReference>
<dbReference type="InterPro" id="IPR050055">
    <property type="entry name" value="EF-Tu_GTPase"/>
</dbReference>
<dbReference type="FunFam" id="2.40.30.10:FF:000001">
    <property type="entry name" value="Elongation factor Tu"/>
    <property type="match status" value="1"/>
</dbReference>
<evidence type="ECO:0000256" key="11">
    <source>
        <dbReference type="ARBA" id="ARBA00063778"/>
    </source>
</evidence>
<dbReference type="AlphaFoldDB" id="A0A5C6QQ52"/>
<dbReference type="InterPro" id="IPR004541">
    <property type="entry name" value="Transl_elong_EFTu/EF1A_bac/org"/>
</dbReference>
<evidence type="ECO:0000259" key="14">
    <source>
        <dbReference type="PROSITE" id="PS51722"/>
    </source>
</evidence>
<dbReference type="Pfam" id="PF03144">
    <property type="entry name" value="GTP_EFTU_D2"/>
    <property type="match status" value="1"/>
</dbReference>
<comment type="similarity">
    <text evidence="1 13">Belongs to the TRAFAC class translation factor GTPase superfamily. Classic translation factor GTPase family. EF-Tu/EF-1A subfamily.</text>
</comment>
<sequence>MAKEKFERNKPHVNVGTIGHVDHGKTTLTAAISAVLTKVHGGEVKDFAQIDNAPEERERGITINTSHIEYDTEVRHYAHVDCPGHADYIKNMITGAAQMDGAILVVAATDGPMPQTREHILLSRQVGVPFIIVFMNKCDVVDDEELLELVEMEVRELLSEYDFPGDDLPVIQGSALGALQGDEAWEAKIIELADALDTYIPEPERAIDGAFIMPIEDVFSISGRGTVVTGRVERGIIKIGEEVEVVGIRDTQKSTCTGVEMFRKLLDEGRAGENCGVLLRGLKREDVERGQVLCAPGSILPHTKFESEVYVLSKDEGGRHTPFFKGYRPQFYFRTTDITGAVELPEGVEMVMPGDNLKFVVELINPVAMDEGLRFAIREGGRTVGAGVVSKIMA</sequence>
<dbReference type="SUPFAM" id="SSF52540">
    <property type="entry name" value="P-loop containing nucleoside triphosphate hydrolases"/>
    <property type="match status" value="1"/>
</dbReference>
<dbReference type="PANTHER" id="PTHR43721">
    <property type="entry name" value="ELONGATION FACTOR TU-RELATED"/>
    <property type="match status" value="1"/>
</dbReference>
<evidence type="ECO:0000256" key="12">
    <source>
        <dbReference type="ARBA" id="ARBA00064283"/>
    </source>
</evidence>
<evidence type="ECO:0000256" key="1">
    <source>
        <dbReference type="ARBA" id="ARBA00007249"/>
    </source>
</evidence>
<dbReference type="GO" id="GO:0003924">
    <property type="term" value="F:GTPase activity"/>
    <property type="evidence" value="ECO:0007669"/>
    <property type="project" value="UniProtKB-UniRule"/>
</dbReference>
<protein>
    <recommendedName>
        <fullName evidence="9 13">Elongation factor Tu</fullName>
        <shortName evidence="13">EF-Tu</shortName>
        <ecNumber evidence="13">3.6.5.3</ecNumber>
    </recommendedName>
</protein>
<dbReference type="GO" id="GO:0005829">
    <property type="term" value="C:cytosol"/>
    <property type="evidence" value="ECO:0007669"/>
    <property type="project" value="TreeGrafter"/>
</dbReference>
<evidence type="ECO:0000256" key="5">
    <source>
        <dbReference type="ARBA" id="ARBA00022801"/>
    </source>
</evidence>
<dbReference type="InterPro" id="IPR004161">
    <property type="entry name" value="EFTu-like_2"/>
</dbReference>
<dbReference type="EMBL" id="VOLT01000002">
    <property type="protein sequence ID" value="TWX70857.1"/>
    <property type="molecule type" value="Genomic_DNA"/>
</dbReference>
<dbReference type="NCBIfam" id="NF000766">
    <property type="entry name" value="PRK00049.1"/>
    <property type="match status" value="1"/>
</dbReference>
<dbReference type="PROSITE" id="PS00301">
    <property type="entry name" value="G_TR_1"/>
    <property type="match status" value="1"/>
</dbReference>
<dbReference type="Gene3D" id="2.40.30.10">
    <property type="entry name" value="Translation factors"/>
    <property type="match status" value="2"/>
</dbReference>
<dbReference type="CDD" id="cd03707">
    <property type="entry name" value="EFTU_III"/>
    <property type="match status" value="1"/>
</dbReference>
<evidence type="ECO:0000313" key="15">
    <source>
        <dbReference type="EMBL" id="TWX70843.1"/>
    </source>
</evidence>
<gene>
    <name evidence="13 16" type="primary">tuf</name>
    <name evidence="15" type="ORF">ESZ36_04110</name>
    <name evidence="16" type="ORF">ESZ36_04190</name>
</gene>
<name>A0A5C6QQ52_9GAMM</name>
<dbReference type="NCBIfam" id="TIGR00231">
    <property type="entry name" value="small_GTP"/>
    <property type="match status" value="1"/>
</dbReference>
<evidence type="ECO:0000256" key="6">
    <source>
        <dbReference type="ARBA" id="ARBA00022842"/>
    </source>
</evidence>
<comment type="caution">
    <text evidence="16">The sequence shown here is derived from an EMBL/GenBank/DDBJ whole genome shotgun (WGS) entry which is preliminary data.</text>
</comment>
<feature type="binding site" evidence="13">
    <location>
        <begin position="136"/>
        <end position="139"/>
    </location>
    <ligand>
        <name>GTP</name>
        <dbReference type="ChEBI" id="CHEBI:37565"/>
    </ligand>
</feature>
<keyword evidence="7 13" id="KW-0648">Protein biosynthesis</keyword>
<evidence type="ECO:0000256" key="3">
    <source>
        <dbReference type="ARBA" id="ARBA00022741"/>
    </source>
</evidence>
<dbReference type="Proteomes" id="UP000321822">
    <property type="component" value="Unassembled WGS sequence"/>
</dbReference>
<comment type="function">
    <text evidence="10">May play an important regulatory role in cell growth and in the bacterial response to nutrient deprivation.</text>
</comment>
<dbReference type="Pfam" id="PF03143">
    <property type="entry name" value="GTP_EFTU_D3"/>
    <property type="match status" value="1"/>
</dbReference>